<dbReference type="AlphaFoldDB" id="A0A0L8I2W2"/>
<protein>
    <submittedName>
        <fullName evidence="1">Uncharacterized protein</fullName>
    </submittedName>
</protein>
<name>A0A0L8I2W2_OCTBM</name>
<evidence type="ECO:0000313" key="1">
    <source>
        <dbReference type="EMBL" id="KOF95852.1"/>
    </source>
</evidence>
<accession>A0A0L8I2W2</accession>
<organism evidence="1">
    <name type="scientific">Octopus bimaculoides</name>
    <name type="common">California two-spotted octopus</name>
    <dbReference type="NCBI Taxonomy" id="37653"/>
    <lineage>
        <taxon>Eukaryota</taxon>
        <taxon>Metazoa</taxon>
        <taxon>Spiralia</taxon>
        <taxon>Lophotrochozoa</taxon>
        <taxon>Mollusca</taxon>
        <taxon>Cephalopoda</taxon>
        <taxon>Coleoidea</taxon>
        <taxon>Octopodiformes</taxon>
        <taxon>Octopoda</taxon>
        <taxon>Incirrata</taxon>
        <taxon>Octopodidae</taxon>
        <taxon>Octopus</taxon>
    </lineage>
</organism>
<gene>
    <name evidence="1" type="ORF">OCBIM_22036942mg</name>
</gene>
<sequence>MWHCVSTTNSISYFFHFITFTHTRVYLWLCAKTLQCSIHAFLPLGKCVESVQVTKQCYNKYHIGLQVDIMQ</sequence>
<proteinExistence type="predicted"/>
<dbReference type="EMBL" id="KQ416666">
    <property type="protein sequence ID" value="KOF95852.1"/>
    <property type="molecule type" value="Genomic_DNA"/>
</dbReference>
<reference evidence="1" key="1">
    <citation type="submission" date="2015-07" db="EMBL/GenBank/DDBJ databases">
        <title>MeaNS - Measles Nucleotide Surveillance Program.</title>
        <authorList>
            <person name="Tran T."/>
            <person name="Druce J."/>
        </authorList>
    </citation>
    <scope>NUCLEOTIDE SEQUENCE</scope>
    <source>
        <strain evidence="1">UCB-OBI-ISO-001</strain>
        <tissue evidence="1">Gonad</tissue>
    </source>
</reference>